<protein>
    <submittedName>
        <fullName evidence="1">Uncharacterized protein</fullName>
    </submittedName>
</protein>
<keyword evidence="2" id="KW-1185">Reference proteome</keyword>
<dbReference type="HOGENOM" id="CLU_2778290_0_0_1"/>
<evidence type="ECO:0000313" key="2">
    <source>
        <dbReference type="Proteomes" id="UP000008281"/>
    </source>
</evidence>
<dbReference type="AlphaFoldDB" id="E3NAT4"/>
<evidence type="ECO:0000313" key="1">
    <source>
        <dbReference type="EMBL" id="EFO91245.1"/>
    </source>
</evidence>
<accession>E3NAT4</accession>
<dbReference type="EMBL" id="DS268578">
    <property type="protein sequence ID" value="EFO91245.1"/>
    <property type="molecule type" value="Genomic_DNA"/>
</dbReference>
<proteinExistence type="predicted"/>
<reference evidence="1" key="1">
    <citation type="submission" date="2007-07" db="EMBL/GenBank/DDBJ databases">
        <title>PCAP assembly of the Caenorhabditis remanei genome.</title>
        <authorList>
            <consortium name="The Caenorhabditis remanei Sequencing Consortium"/>
            <person name="Wilson R.K."/>
        </authorList>
    </citation>
    <scope>NUCLEOTIDE SEQUENCE [LARGE SCALE GENOMIC DNA]</scope>
    <source>
        <strain evidence="1">PB4641</strain>
    </source>
</reference>
<gene>
    <name evidence="1" type="ORF">CRE_04302</name>
</gene>
<name>E3NAT4_CAERE</name>
<sequence length="69" mass="8104">MTNSSNIVFRLRVDLESLREKASEEPKIREKMKAWDFILERITRKTDLVPALIKAGLNLEQKIVDFPDF</sequence>
<organism evidence="2">
    <name type="scientific">Caenorhabditis remanei</name>
    <name type="common">Caenorhabditis vulgaris</name>
    <dbReference type="NCBI Taxonomy" id="31234"/>
    <lineage>
        <taxon>Eukaryota</taxon>
        <taxon>Metazoa</taxon>
        <taxon>Ecdysozoa</taxon>
        <taxon>Nematoda</taxon>
        <taxon>Chromadorea</taxon>
        <taxon>Rhabditida</taxon>
        <taxon>Rhabditina</taxon>
        <taxon>Rhabditomorpha</taxon>
        <taxon>Rhabditoidea</taxon>
        <taxon>Rhabditidae</taxon>
        <taxon>Peloderinae</taxon>
        <taxon>Caenorhabditis</taxon>
    </lineage>
</organism>
<dbReference type="Proteomes" id="UP000008281">
    <property type="component" value="Unassembled WGS sequence"/>
</dbReference>